<dbReference type="Pfam" id="PF16507">
    <property type="entry name" value="HEAT_PSME4_mid"/>
    <property type="match status" value="1"/>
</dbReference>
<dbReference type="Proteomes" id="UP001164286">
    <property type="component" value="Unassembled WGS sequence"/>
</dbReference>
<dbReference type="InterPro" id="IPR032430">
    <property type="entry name" value="Blm10_mid"/>
</dbReference>
<evidence type="ECO:0000313" key="14">
    <source>
        <dbReference type="Proteomes" id="UP001164286"/>
    </source>
</evidence>
<keyword evidence="6" id="KW-0227">DNA damage</keyword>
<feature type="region of interest" description="Disordered" evidence="9">
    <location>
        <begin position="699"/>
        <end position="739"/>
    </location>
</feature>
<comment type="caution">
    <text evidence="13">The sequence shown here is derived from an EMBL/GenBank/DDBJ whole genome shotgun (WGS) entry which is preliminary data.</text>
</comment>
<feature type="domain" description="Proteasome activator complex subunit 4 C-terminal" evidence="10">
    <location>
        <begin position="1991"/>
        <end position="2073"/>
    </location>
</feature>
<name>A0AA38HAG3_9TREE</name>
<evidence type="ECO:0000256" key="5">
    <source>
        <dbReference type="ARBA" id="ARBA00022737"/>
    </source>
</evidence>
<dbReference type="SUPFAM" id="SSF48371">
    <property type="entry name" value="ARM repeat"/>
    <property type="match status" value="2"/>
</dbReference>
<dbReference type="GeneID" id="77728818"/>
<evidence type="ECO:0000256" key="8">
    <source>
        <dbReference type="ARBA" id="ARBA00023242"/>
    </source>
</evidence>
<accession>A0AA38HAG3</accession>
<dbReference type="InterPro" id="IPR011989">
    <property type="entry name" value="ARM-like"/>
</dbReference>
<evidence type="ECO:0000256" key="3">
    <source>
        <dbReference type="ARBA" id="ARBA00005739"/>
    </source>
</evidence>
<evidence type="ECO:0000313" key="13">
    <source>
        <dbReference type="EMBL" id="KAI9636787.1"/>
    </source>
</evidence>
<keyword evidence="8" id="KW-0539">Nucleus</keyword>
<dbReference type="InterPro" id="IPR055455">
    <property type="entry name" value="HEAT_PSME4"/>
</dbReference>
<evidence type="ECO:0000256" key="6">
    <source>
        <dbReference type="ARBA" id="ARBA00022763"/>
    </source>
</evidence>
<gene>
    <name evidence="13" type="ORF">MKK02DRAFT_37270</name>
</gene>
<evidence type="ECO:0000259" key="12">
    <source>
        <dbReference type="Pfam" id="PF23096"/>
    </source>
</evidence>
<dbReference type="GO" id="GO:0005829">
    <property type="term" value="C:cytosol"/>
    <property type="evidence" value="ECO:0007669"/>
    <property type="project" value="TreeGrafter"/>
</dbReference>
<feature type="region of interest" description="Disordered" evidence="9">
    <location>
        <begin position="1"/>
        <end position="38"/>
    </location>
</feature>
<evidence type="ECO:0000256" key="7">
    <source>
        <dbReference type="ARBA" id="ARBA00023204"/>
    </source>
</evidence>
<dbReference type="GO" id="GO:0016607">
    <property type="term" value="C:nuclear speck"/>
    <property type="evidence" value="ECO:0007669"/>
    <property type="project" value="UniProtKB-SubCell"/>
</dbReference>
<dbReference type="Pfam" id="PF23096">
    <property type="entry name" value="HEAT_PSME4"/>
    <property type="match status" value="1"/>
</dbReference>
<evidence type="ECO:0000259" key="10">
    <source>
        <dbReference type="Pfam" id="PF11919"/>
    </source>
</evidence>
<proteinExistence type="inferred from homology"/>
<dbReference type="InterPro" id="IPR021843">
    <property type="entry name" value="PSME4_C"/>
</dbReference>
<dbReference type="PANTHER" id="PTHR32170">
    <property type="entry name" value="PROTEASOME ACTIVATOR COMPLEX SUBUNIT 4"/>
    <property type="match status" value="1"/>
</dbReference>
<dbReference type="GO" id="GO:0006281">
    <property type="term" value="P:DNA repair"/>
    <property type="evidence" value="ECO:0007669"/>
    <property type="project" value="UniProtKB-KW"/>
</dbReference>
<dbReference type="RefSeq" id="XP_052946564.1">
    <property type="nucleotide sequence ID" value="XM_053089613.1"/>
</dbReference>
<keyword evidence="7" id="KW-0234">DNA repair</keyword>
<dbReference type="GO" id="GO:0010499">
    <property type="term" value="P:proteasomal ubiquitin-independent protein catabolic process"/>
    <property type="evidence" value="ECO:0007669"/>
    <property type="project" value="TreeGrafter"/>
</dbReference>
<protein>
    <submittedName>
        <fullName evidence="13">Membrane protein</fullName>
    </submittedName>
</protein>
<evidence type="ECO:0000256" key="1">
    <source>
        <dbReference type="ARBA" id="ARBA00004324"/>
    </source>
</evidence>
<feature type="compositionally biased region" description="Basic residues" evidence="9">
    <location>
        <begin position="9"/>
        <end position="26"/>
    </location>
</feature>
<feature type="region of interest" description="Disordered" evidence="9">
    <location>
        <begin position="297"/>
        <end position="333"/>
    </location>
</feature>
<dbReference type="GO" id="GO:0070628">
    <property type="term" value="F:proteasome binding"/>
    <property type="evidence" value="ECO:0007669"/>
    <property type="project" value="InterPro"/>
</dbReference>
<organism evidence="13 14">
    <name type="scientific">Dioszegia hungarica</name>
    <dbReference type="NCBI Taxonomy" id="4972"/>
    <lineage>
        <taxon>Eukaryota</taxon>
        <taxon>Fungi</taxon>
        <taxon>Dikarya</taxon>
        <taxon>Basidiomycota</taxon>
        <taxon>Agaricomycotina</taxon>
        <taxon>Tremellomycetes</taxon>
        <taxon>Tremellales</taxon>
        <taxon>Bulleribasidiaceae</taxon>
        <taxon>Dioszegia</taxon>
    </lineage>
</organism>
<keyword evidence="4" id="KW-0963">Cytoplasm</keyword>
<dbReference type="GO" id="GO:0016504">
    <property type="term" value="F:peptidase activator activity"/>
    <property type="evidence" value="ECO:0007669"/>
    <property type="project" value="InterPro"/>
</dbReference>
<keyword evidence="14" id="KW-1185">Reference proteome</keyword>
<evidence type="ECO:0000256" key="2">
    <source>
        <dbReference type="ARBA" id="ARBA00004496"/>
    </source>
</evidence>
<evidence type="ECO:0000259" key="11">
    <source>
        <dbReference type="Pfam" id="PF16507"/>
    </source>
</evidence>
<dbReference type="PANTHER" id="PTHR32170:SF3">
    <property type="entry name" value="PROTEASOME ACTIVATOR COMPLEX SUBUNIT 4"/>
    <property type="match status" value="1"/>
</dbReference>
<dbReference type="InterPro" id="IPR016024">
    <property type="entry name" value="ARM-type_fold"/>
</dbReference>
<dbReference type="EMBL" id="JAKWFO010000005">
    <property type="protein sequence ID" value="KAI9636787.1"/>
    <property type="molecule type" value="Genomic_DNA"/>
</dbReference>
<feature type="compositionally biased region" description="Low complexity" evidence="9">
    <location>
        <begin position="452"/>
        <end position="470"/>
    </location>
</feature>
<dbReference type="Pfam" id="PF11919">
    <property type="entry name" value="PSME4_C"/>
    <property type="match status" value="1"/>
</dbReference>
<feature type="domain" description="Proteasome activator Blm10 middle HEAT repeats region" evidence="11">
    <location>
        <begin position="512"/>
        <end position="1044"/>
    </location>
</feature>
<evidence type="ECO:0000256" key="9">
    <source>
        <dbReference type="SAM" id="MobiDB-lite"/>
    </source>
</evidence>
<dbReference type="InterPro" id="IPR035309">
    <property type="entry name" value="PSME4"/>
</dbReference>
<comment type="similarity">
    <text evidence="3">Belongs to the BLM10 family.</text>
</comment>
<feature type="region of interest" description="Disordered" evidence="9">
    <location>
        <begin position="452"/>
        <end position="495"/>
    </location>
</feature>
<reference evidence="13" key="1">
    <citation type="journal article" date="2022" name="G3 (Bethesda)">
        <title>High quality genome of the basidiomycete yeast Dioszegia hungarica PDD-24b-2 isolated from cloud water.</title>
        <authorList>
            <person name="Jarrige D."/>
            <person name="Haridas S."/>
            <person name="Bleykasten-Grosshans C."/>
            <person name="Joly M."/>
            <person name="Nadalig T."/>
            <person name="Sancelme M."/>
            <person name="Vuilleumier S."/>
            <person name="Grigoriev I.V."/>
            <person name="Amato P."/>
            <person name="Bringel F."/>
        </authorList>
    </citation>
    <scope>NUCLEOTIDE SEQUENCE</scope>
    <source>
        <strain evidence="13">PDD-24b-2</strain>
    </source>
</reference>
<sequence length="2077" mass="234045">MNRPLRSQRTPHNRLKSIRPHTKPRSKTTADPEDDVMGDAWPCDVPNRLAEPFTPEDGRGPITTEADDARLSCLGLPLALPYEVETLAEMDDRLELICQRLIECVKAREYGMGFSMWDSALTIWMSMGYPMKREMKIKLIFLYYELLFVPGLSGTFVDNCGNQLIPLLGDRMLSIWDFRIPWRPLYDALYNELFPHPNKLARHSFNLAPTLLNVAESAQRFFHPAEMDEMLETMLPKFEPSMDSILATQTFLVHFLPISHPQRWIPLIFRLWGGLNSGLWDDQASDLLGQLSISHNDPGKSDPSLLDKIPRGTFNTPEEDARNPGPKKVARNHEVRLRDVKGDVVEDDDGLTYWVDPAKVPAEPRVSDQSWQGIRKDVGIFTEQEFEFLMTKCLRSLNVPVGGSIASHNAMSITTADARTSKKVMDAKKPIDRVQSLAETIIYSVAEDAEPAKSSSATATPGTATPVNPALNRVQNGSGMKRNDSSDSLAAAGQKGDAERKYMAGSKALDHLSRLLTSCETFFHPSNSGHWSAFLTTFLAHLAHNFVERWKAQEEPSCKTPAAWRLTPAIKREFVLVMRPLALTSMFNKDMDSVSSAVSTLKRLAILEPDLIMPALMERIVPSLQGLEETNRTPAVTYALAALAQPLAARQLWRMGGMYVADSFALLLPGIDLNDPSKTALSCMAISNMVDYIRIGDISDSEETPDTSGGSRALRKAPRPALQDDPNDPSQQELEDLSPEEVNARVRFATSAFRDWVPEFVGRVLLLFGNLPEEGGKTGKAGGKTEQMTVMSVLHTCGGVFAALDDKLFEAALEQIADYCSTTTRSNAVDSVGELIRNLAATRATQVWERLFPVCRPRILAELKAGASSTRTQTTSVPRASDASLHWWQSILYGMLIPGRIDLSDPRWRSDYLELMQAMIDSTYSERGWHWTGKIVEKSISCLTSIYFAEMSMLESERDSDDVKQNHTLWWGKLYRASEIKPSWRVPSERQISMAFDMLNIAEGSLGKLNNLIDTRKVGDNDWSNEFCRAANVVDKALRGSYNLLAEINELKEGGERAESYMPAEILRLLPPYKSGVILSDPKDPRYQQAASFRKRVGETLHRVASAMRDAGESDNSVETVKILVSTIGTYLTAYGIRSKQFTSAQSAYSGMQATKRMYESQRKQHRHIFMAAASVHSQNRLTTLAYYRVRSALDDKLIKNMLDFCLSPFVRVRRSAQGAMETISKIYRGTWVLCFPLLFDALQQGMDPDRMKGALYVLRYNYVGISRIGRDWRHLVQLVECLLNAHHENKASVQALVTKATDELIATIREPSSLQVEAGIEKVDVAADALAGIIARKPDQAVVSQLRQGLRSLVERQDGQYDVFVDKVLAISKNPSLNWRYVLAASRFLYTMTRRDLPTDVRLARFFAENVSNPHPRIRDFGTVGLTRMLFHVALRSLCEGDERRLAHQEPHDRFSKEIELTDTSPAFTQQYLQAFRQPIPEGKEAEVMLQDRLDSGWLVWGKTMEVSRLAGWEEQAWKIDEGCLPATDMLKELMGQDGWWQKLADQWAQEDTRNYPSATHIDFVLSIAQIHGLPILEAIKPIVDGYLAEMDTSKVYDRHKMRAIFEFVSGLLRGTEEWPGKDRAVFWRWLTPKLPDLFGNIRHDTTKCWDISIEYVLNDRDPRRYQPLVDFCIDTALAADFQSGSAFDLARRVQLVRSVLRCLQWRFNAWTDDFIDFYFRSITCPYADVRNLIASVLNGMDQIKFYPSFSSATALNKFILDDPSNKQDLMGIRSGHFDSQLKQIMEQLPKWKAERPHGPKAVQSEHDNAAMTMLAWLTIELSDVHAAAAFPYIIPILPEIFELRELNDNLDLQRSAGRMLALITSITPDLDLIEPVMAALLSILENSSSWKMKMHSMPVLSLVYFRNLSLLSETCKAKCLDVVAASLRDANQEVREMASSTLSGFLRCSQRSMVVVIKDRFTREIKATTLARRRGQPGQVDAEYQEQLVKLHGAILGVTAIVEAFPYTVPKFMPKLLADVLAPRVSDPAPISTTIRTCVASFKRTHEKYQDKFSEDELSAMNYAQAGNSYCKLPC</sequence>
<evidence type="ECO:0000256" key="4">
    <source>
        <dbReference type="ARBA" id="ARBA00022490"/>
    </source>
</evidence>
<dbReference type="Gene3D" id="1.25.10.10">
    <property type="entry name" value="Leucine-rich Repeat Variant"/>
    <property type="match status" value="1"/>
</dbReference>
<comment type="subcellular location">
    <subcellularLocation>
        <location evidence="2">Cytoplasm</location>
    </subcellularLocation>
    <subcellularLocation>
        <location evidence="1">Nucleus speckle</location>
    </subcellularLocation>
</comment>
<feature type="domain" description="Proteasome activator complex subunit 4-like HEAT repeat-like" evidence="12">
    <location>
        <begin position="1496"/>
        <end position="1699"/>
    </location>
</feature>
<keyword evidence="5" id="KW-0677">Repeat</keyword>